<dbReference type="SUPFAM" id="SSF48150">
    <property type="entry name" value="DNA-glycosylase"/>
    <property type="match status" value="1"/>
</dbReference>
<protein>
    <submittedName>
        <fullName evidence="4">DNA-3-methyladenine glycosylase</fullName>
    </submittedName>
</protein>
<feature type="compositionally biased region" description="Low complexity" evidence="3">
    <location>
        <begin position="312"/>
        <end position="322"/>
    </location>
</feature>
<gene>
    <name evidence="4" type="ORF">GCM10022255_070790</name>
</gene>
<sequence length="322" mass="34923">MPPMLVRMQTRIAGPYDMARQNEYFGGWVRPADDPRSIVMAFPVEGWTHSAAVVLRQHAGTATVSGEVYGSGAGEAAWRQALAALSLDEDGSGFPRVGEADPVIGALQAEHAYLRPVLFHSPYEAACAFVIAHRMRIEQGRAIRARIAALCGEPFEVPGATVHAFPSPQVLRRQASLPGVDAEKLSRLHGIADAALDGRLDRARLRAMPVAEAYADVKRLRGIGDFFATAIVLRGAGRTDALPDEPITRAGIRRLYALPHDPSPADLARISAPWAPYRMWCSVLIHATQRRWRAAGGAQRSPQSAPRHRPPVRTSSSSHSST</sequence>
<keyword evidence="1" id="KW-0227">DNA damage</keyword>
<evidence type="ECO:0000313" key="4">
    <source>
        <dbReference type="EMBL" id="GAA4256744.1"/>
    </source>
</evidence>
<dbReference type="InterPro" id="IPR011257">
    <property type="entry name" value="DNA_glycosylase"/>
</dbReference>
<evidence type="ECO:0000256" key="3">
    <source>
        <dbReference type="SAM" id="MobiDB-lite"/>
    </source>
</evidence>
<evidence type="ECO:0000256" key="2">
    <source>
        <dbReference type="ARBA" id="ARBA00023204"/>
    </source>
</evidence>
<keyword evidence="2" id="KW-0234">DNA repair</keyword>
<name>A0ABP8DI90_9ACTN</name>
<reference evidence="5" key="1">
    <citation type="journal article" date="2019" name="Int. J. Syst. Evol. Microbiol.">
        <title>The Global Catalogue of Microorganisms (GCM) 10K type strain sequencing project: providing services to taxonomists for standard genome sequencing and annotation.</title>
        <authorList>
            <consortium name="The Broad Institute Genomics Platform"/>
            <consortium name="The Broad Institute Genome Sequencing Center for Infectious Disease"/>
            <person name="Wu L."/>
            <person name="Ma J."/>
        </authorList>
    </citation>
    <scope>NUCLEOTIDE SEQUENCE [LARGE SCALE GENOMIC DNA]</scope>
    <source>
        <strain evidence="5">JCM 17441</strain>
    </source>
</reference>
<keyword evidence="5" id="KW-1185">Reference proteome</keyword>
<dbReference type="PANTHER" id="PTHR43003">
    <property type="entry name" value="DNA-3-METHYLADENINE GLYCOSYLASE"/>
    <property type="match status" value="1"/>
</dbReference>
<evidence type="ECO:0000256" key="1">
    <source>
        <dbReference type="ARBA" id="ARBA00022763"/>
    </source>
</evidence>
<feature type="region of interest" description="Disordered" evidence="3">
    <location>
        <begin position="293"/>
        <end position="322"/>
    </location>
</feature>
<dbReference type="InterPro" id="IPR051912">
    <property type="entry name" value="Alkylbase_DNA_Glycosylase/TA"/>
</dbReference>
<dbReference type="EMBL" id="BAABAT010000025">
    <property type="protein sequence ID" value="GAA4256744.1"/>
    <property type="molecule type" value="Genomic_DNA"/>
</dbReference>
<dbReference type="Gene3D" id="1.10.1670.40">
    <property type="match status" value="1"/>
</dbReference>
<dbReference type="PANTHER" id="PTHR43003:SF5">
    <property type="entry name" value="DNA-3-METHYLADENINE GLYCOSYLASE"/>
    <property type="match status" value="1"/>
</dbReference>
<dbReference type="Gene3D" id="1.10.340.30">
    <property type="entry name" value="Hypothetical protein, domain 2"/>
    <property type="match status" value="1"/>
</dbReference>
<organism evidence="4 5">
    <name type="scientific">Dactylosporangium darangshiense</name>
    <dbReference type="NCBI Taxonomy" id="579108"/>
    <lineage>
        <taxon>Bacteria</taxon>
        <taxon>Bacillati</taxon>
        <taxon>Actinomycetota</taxon>
        <taxon>Actinomycetes</taxon>
        <taxon>Micromonosporales</taxon>
        <taxon>Micromonosporaceae</taxon>
        <taxon>Dactylosporangium</taxon>
    </lineage>
</organism>
<comment type="caution">
    <text evidence="4">The sequence shown here is derived from an EMBL/GenBank/DDBJ whole genome shotgun (WGS) entry which is preliminary data.</text>
</comment>
<evidence type="ECO:0000313" key="5">
    <source>
        <dbReference type="Proteomes" id="UP001500620"/>
    </source>
</evidence>
<dbReference type="Proteomes" id="UP001500620">
    <property type="component" value="Unassembled WGS sequence"/>
</dbReference>
<accession>A0ABP8DI90</accession>
<proteinExistence type="predicted"/>